<comment type="caution">
    <text evidence="1">The sequence shown here is derived from an EMBL/GenBank/DDBJ whole genome shotgun (WGS) entry which is preliminary data.</text>
</comment>
<name>A0A9P9WRA6_9PEZI</name>
<evidence type="ECO:0000313" key="1">
    <source>
        <dbReference type="EMBL" id="KAI1876304.1"/>
    </source>
</evidence>
<gene>
    <name evidence="1" type="ORF">JX265_003830</name>
</gene>
<accession>A0A9P9WRA6</accession>
<protein>
    <submittedName>
        <fullName evidence="1">Uncharacterized protein</fullName>
    </submittedName>
</protein>
<reference evidence="1" key="1">
    <citation type="submission" date="2021-03" db="EMBL/GenBank/DDBJ databases">
        <title>Revisited historic fungal species revealed as producer of novel bioactive compounds through whole genome sequencing and comparative genomics.</title>
        <authorList>
            <person name="Vignolle G.A."/>
            <person name="Hochenegger N."/>
            <person name="Mach R.L."/>
            <person name="Mach-Aigner A.R."/>
            <person name="Javad Rahimi M."/>
            <person name="Salim K.A."/>
            <person name="Chan C.M."/>
            <person name="Lim L.B.L."/>
            <person name="Cai F."/>
            <person name="Druzhinina I.S."/>
            <person name="U'Ren J.M."/>
            <person name="Derntl C."/>
        </authorList>
    </citation>
    <scope>NUCLEOTIDE SEQUENCE</scope>
    <source>
        <strain evidence="1">TUCIM 5799</strain>
    </source>
</reference>
<dbReference type="EMBL" id="JAFIMR010000007">
    <property type="protein sequence ID" value="KAI1876304.1"/>
    <property type="molecule type" value="Genomic_DNA"/>
</dbReference>
<dbReference type="AlphaFoldDB" id="A0A9P9WRA6"/>
<sequence>MQIATVSTITAAMVAIGLTRGAHIQNHMDVQVFEDANDNALGQPIFTPYLDENLGPREEYHRVGKRGYYTCYNRQTNSISADDCQKVIDRINGLNQVLTVPNGLCMVWFQGTCMSRLCAKNGASKGLNITSDTIVGQLSGTLLNDCVKVGQDGVAGDCANMNGNCGTYRLTFEHHGNEVLGGGPN</sequence>
<evidence type="ECO:0000313" key="2">
    <source>
        <dbReference type="Proteomes" id="UP000829685"/>
    </source>
</evidence>
<keyword evidence="2" id="KW-1185">Reference proteome</keyword>
<dbReference type="Proteomes" id="UP000829685">
    <property type="component" value="Unassembled WGS sequence"/>
</dbReference>
<proteinExistence type="predicted"/>
<organism evidence="1 2">
    <name type="scientific">Neoarthrinium moseri</name>
    <dbReference type="NCBI Taxonomy" id="1658444"/>
    <lineage>
        <taxon>Eukaryota</taxon>
        <taxon>Fungi</taxon>
        <taxon>Dikarya</taxon>
        <taxon>Ascomycota</taxon>
        <taxon>Pezizomycotina</taxon>
        <taxon>Sordariomycetes</taxon>
        <taxon>Xylariomycetidae</taxon>
        <taxon>Amphisphaeriales</taxon>
        <taxon>Apiosporaceae</taxon>
        <taxon>Neoarthrinium</taxon>
    </lineage>
</organism>